<accession>A0AAW7XC07</accession>
<dbReference type="RefSeq" id="WP_303494523.1">
    <property type="nucleotide sequence ID" value="NZ_JAUOPB010000280.1"/>
</dbReference>
<evidence type="ECO:0000313" key="2">
    <source>
        <dbReference type="Proteomes" id="UP001169760"/>
    </source>
</evidence>
<protein>
    <submittedName>
        <fullName evidence="1">TonB-dependent receptor</fullName>
    </submittedName>
</protein>
<dbReference type="SUPFAM" id="SSF56935">
    <property type="entry name" value="Porins"/>
    <property type="match status" value="1"/>
</dbReference>
<name>A0AAW7XC07_9GAMM</name>
<keyword evidence="1" id="KW-0675">Receptor</keyword>
<feature type="non-terminal residue" evidence="1">
    <location>
        <position position="1"/>
    </location>
</feature>
<evidence type="ECO:0000313" key="1">
    <source>
        <dbReference type="EMBL" id="MDO6425114.1"/>
    </source>
</evidence>
<gene>
    <name evidence="1" type="ORF">Q4521_21730</name>
</gene>
<dbReference type="EMBL" id="JAUOPB010000280">
    <property type="protein sequence ID" value="MDO6425114.1"/>
    <property type="molecule type" value="Genomic_DNA"/>
</dbReference>
<reference evidence="1" key="1">
    <citation type="submission" date="2023-07" db="EMBL/GenBank/DDBJ databases">
        <title>Genome content predicts the carbon catabolic preferences of heterotrophic bacteria.</title>
        <authorList>
            <person name="Gralka M."/>
        </authorList>
    </citation>
    <scope>NUCLEOTIDE SEQUENCE</scope>
    <source>
        <strain evidence="1">I3M17_2</strain>
    </source>
</reference>
<feature type="non-terminal residue" evidence="1">
    <location>
        <position position="88"/>
    </location>
</feature>
<proteinExistence type="predicted"/>
<organism evidence="1 2">
    <name type="scientific">Saccharophagus degradans</name>
    <dbReference type="NCBI Taxonomy" id="86304"/>
    <lineage>
        <taxon>Bacteria</taxon>
        <taxon>Pseudomonadati</taxon>
        <taxon>Pseudomonadota</taxon>
        <taxon>Gammaproteobacteria</taxon>
        <taxon>Cellvibrionales</taxon>
        <taxon>Cellvibrionaceae</taxon>
        <taxon>Saccharophagus</taxon>
    </lineage>
</organism>
<sequence length="88" mass="9795">TDWINNLKLRLSYGKIGNDRIDDFAYISRLDGEGVYSNNEESSVEDLLTGVAIGKLANPEIKWETSVTSNLGVDFSMLQNRINITADV</sequence>
<comment type="caution">
    <text evidence="1">The sequence shown here is derived from an EMBL/GenBank/DDBJ whole genome shotgun (WGS) entry which is preliminary data.</text>
</comment>
<dbReference type="Proteomes" id="UP001169760">
    <property type="component" value="Unassembled WGS sequence"/>
</dbReference>
<dbReference type="AlphaFoldDB" id="A0AAW7XC07"/>